<keyword evidence="5" id="KW-1185">Reference proteome</keyword>
<dbReference type="GO" id="GO:0030267">
    <property type="term" value="F:glyoxylate reductase (NADPH) activity"/>
    <property type="evidence" value="ECO:0007669"/>
    <property type="project" value="UniProtKB-EC"/>
</dbReference>
<dbReference type="AlphaFoldDB" id="A0A7Y9LQH5"/>
<sequence>MAMVDPANAGAAATRSAPAGAAHAGPASTASSATGRAASDAAPIDVALCCEHPEAASWQAMLAGLLPGVRLHAWPTACPDARAAIVWSPSQAFFDAHPRLEVVFNMGAGVDAILKLKLPAGARIVRIEDGGMAVQMAEYACHALFRHVREFDVYDAERAAGHWAPRPARMRQDFPVGVMGLGALGSVVARSVAGFGYPVLGYSHSQKQIDGVTCYAGDALDDFLAATRVLICVLPLTPATRGILRRETLSKLRPQGYVINMARGAHLVEDDLLALLDEGVLAGAALDVMQTEPLPAGHPFWTHPKIRFTPHVSAQTIVAEAIAQMAPRIAAWQRGEDVGGVDAARGY</sequence>
<dbReference type="InterPro" id="IPR029752">
    <property type="entry name" value="D-isomer_DH_CS1"/>
</dbReference>
<proteinExistence type="predicted"/>
<feature type="domain" description="D-isomer specific 2-hydroxyacid dehydrogenase NAD-binding" evidence="3">
    <location>
        <begin position="143"/>
        <end position="313"/>
    </location>
</feature>
<organism evidence="4 5">
    <name type="scientific">Pigmentiphaga litoralis</name>
    <dbReference type="NCBI Taxonomy" id="516702"/>
    <lineage>
        <taxon>Bacteria</taxon>
        <taxon>Pseudomonadati</taxon>
        <taxon>Pseudomonadota</taxon>
        <taxon>Betaproteobacteria</taxon>
        <taxon>Burkholderiales</taxon>
        <taxon>Alcaligenaceae</taxon>
        <taxon>Pigmentiphaga</taxon>
    </lineage>
</organism>
<comment type="caution">
    <text evidence="4">The sequence shown here is derived from an EMBL/GenBank/DDBJ whole genome shotgun (WGS) entry which is preliminary data.</text>
</comment>
<evidence type="ECO:0000313" key="5">
    <source>
        <dbReference type="Proteomes" id="UP000542125"/>
    </source>
</evidence>
<dbReference type="Gene3D" id="3.40.50.720">
    <property type="entry name" value="NAD(P)-binding Rossmann-like Domain"/>
    <property type="match status" value="2"/>
</dbReference>
<evidence type="ECO:0000259" key="3">
    <source>
        <dbReference type="Pfam" id="PF02826"/>
    </source>
</evidence>
<dbReference type="SUPFAM" id="SSF51735">
    <property type="entry name" value="NAD(P)-binding Rossmann-fold domains"/>
    <property type="match status" value="1"/>
</dbReference>
<keyword evidence="1 4" id="KW-0560">Oxidoreductase</keyword>
<dbReference type="EC" id="1.1.1.79" evidence="4"/>
<dbReference type="CDD" id="cd12164">
    <property type="entry name" value="GDH_like_2"/>
    <property type="match status" value="1"/>
</dbReference>
<dbReference type="PROSITE" id="PS00065">
    <property type="entry name" value="D_2_HYDROXYACID_DH_1"/>
    <property type="match status" value="1"/>
</dbReference>
<dbReference type="Pfam" id="PF02826">
    <property type="entry name" value="2-Hacid_dh_C"/>
    <property type="match status" value="1"/>
</dbReference>
<keyword evidence="2" id="KW-0520">NAD</keyword>
<dbReference type="GO" id="GO:0016618">
    <property type="term" value="F:hydroxypyruvate reductase [NAD(P)H] activity"/>
    <property type="evidence" value="ECO:0007669"/>
    <property type="project" value="UniProtKB-EC"/>
</dbReference>
<dbReference type="PANTHER" id="PTHR43333:SF1">
    <property type="entry name" value="D-ISOMER SPECIFIC 2-HYDROXYACID DEHYDROGENASE NAD-BINDING DOMAIN-CONTAINING PROTEIN"/>
    <property type="match status" value="1"/>
</dbReference>
<accession>A0A7Y9LQH5</accession>
<dbReference type="GO" id="GO:0051287">
    <property type="term" value="F:NAD binding"/>
    <property type="evidence" value="ECO:0007669"/>
    <property type="project" value="InterPro"/>
</dbReference>
<keyword evidence="4" id="KW-0670">Pyruvate</keyword>
<protein>
    <submittedName>
        <fullName evidence="4">Glyoxylate/hydroxypyruvate reductase A</fullName>
        <ecNumber evidence="4">1.1.1.79</ecNumber>
        <ecNumber evidence="4">1.1.1.81</ecNumber>
    </submittedName>
</protein>
<evidence type="ECO:0000256" key="1">
    <source>
        <dbReference type="ARBA" id="ARBA00023002"/>
    </source>
</evidence>
<reference evidence="4 5" key="1">
    <citation type="submission" date="2020-07" db="EMBL/GenBank/DDBJ databases">
        <title>Genomic Encyclopedia of Type Strains, Phase IV (KMG-V): Genome sequencing to study the core and pangenomes of soil and plant-associated prokaryotes.</title>
        <authorList>
            <person name="Whitman W."/>
        </authorList>
    </citation>
    <scope>NUCLEOTIDE SEQUENCE [LARGE SCALE GENOMIC DNA]</scope>
    <source>
        <strain evidence="4 5">SAS40</strain>
    </source>
</reference>
<dbReference type="InterPro" id="IPR006140">
    <property type="entry name" value="D-isomer_DH_NAD-bd"/>
</dbReference>
<dbReference type="PANTHER" id="PTHR43333">
    <property type="entry name" value="2-HACID_DH_C DOMAIN-CONTAINING PROTEIN"/>
    <property type="match status" value="1"/>
</dbReference>
<evidence type="ECO:0000256" key="2">
    <source>
        <dbReference type="ARBA" id="ARBA00023027"/>
    </source>
</evidence>
<dbReference type="EMBL" id="JACBYR010000004">
    <property type="protein sequence ID" value="NYE86113.1"/>
    <property type="molecule type" value="Genomic_DNA"/>
</dbReference>
<dbReference type="EC" id="1.1.1.81" evidence="4"/>
<dbReference type="Proteomes" id="UP000542125">
    <property type="component" value="Unassembled WGS sequence"/>
</dbReference>
<evidence type="ECO:0000313" key="4">
    <source>
        <dbReference type="EMBL" id="NYE86113.1"/>
    </source>
</evidence>
<dbReference type="InterPro" id="IPR036291">
    <property type="entry name" value="NAD(P)-bd_dom_sf"/>
</dbReference>
<name>A0A7Y9LQH5_9BURK</name>
<gene>
    <name evidence="4" type="ORF">FHW18_005439</name>
</gene>